<dbReference type="SUPFAM" id="SSF48208">
    <property type="entry name" value="Six-hairpin glycosidases"/>
    <property type="match status" value="1"/>
</dbReference>
<evidence type="ECO:0000313" key="4">
    <source>
        <dbReference type="EMBL" id="TDF90605.1"/>
    </source>
</evidence>
<dbReference type="Gene3D" id="2.60.40.1180">
    <property type="entry name" value="Golgi alpha-mannosidase II"/>
    <property type="match status" value="1"/>
</dbReference>
<dbReference type="InterPro" id="IPR012341">
    <property type="entry name" value="6hp_glycosidase-like_sf"/>
</dbReference>
<dbReference type="FunFam" id="1.50.10.10:FF:000028">
    <property type="entry name" value="Alpha-L-fucosidase 2"/>
    <property type="match status" value="1"/>
</dbReference>
<dbReference type="Gene3D" id="2.70.98.50">
    <property type="entry name" value="putative glycoside hydrolase family protein from bacillus halodurans"/>
    <property type="match status" value="1"/>
</dbReference>
<dbReference type="InterPro" id="IPR013780">
    <property type="entry name" value="Glyco_hydro_b"/>
</dbReference>
<protein>
    <submittedName>
        <fullName evidence="4">Glycoside hydrolase family 95 protein</fullName>
    </submittedName>
</protein>
<dbReference type="RefSeq" id="WP_133236605.1">
    <property type="nucleotide sequence ID" value="NZ_SMRT01000032.1"/>
</dbReference>
<sequence>MSDNRLRLNLSWIGGNIVGNSKLWYNKQPEEWNEALPIGNGRLGAMIFGLTGTDRIQLNEDSVWYGGPRDRNNPDAAKFLPDIRRLLMEGTLKEAHKLAAMALSGTPESQRHYMPLGDLFLQFDHRKTRSYRRELDLEKAVVTVTYEADGIVYTREYFSSFPDQAIVIRLTADRPGSVSFIARLTRGGHRYLDEAFGVEGNSIVAKGNCGGQGGSDFCTRLTAIPQGGTVRTIGEHLQVEQADSVMLLLAAETTFRRSDPEAACFRTIQSAAARMFETIYKRHVQDYASLFTRVHFELQDDGYRQLPTDERLRRVREGEKDQGLVALYFQYGRYLLIACSRPGSLPANLQGIWNEQMRPPWDSKYTININTQMNYWHAETCNLQECHQPLFELIERMREPGRVTAQKMYGCRGFVAHHNTDIWADTAPQDIYLPATYWPLGAAWLCLHLWEHYLFSGDRAHLERSYGAMKEAVEFFLDFLVEGPDGYLVTCPSVSPENTYVLPNGETGQLCYGASMDNQILHALFRAVLEAGESLGMDENFLSRLRSVHARLPQIKVGQFGQIQEWLKDYEEKEPGHRHISHLFALHPGNQITVKRTPHWAEAAKVTLERRLANGGGHTGWSRAWIINMWARLEEGEKAYDNVLALLRSSTLPNLFDNHPPFQIDGNFGGTAGIAEMLLQSHDGELHLLPALPADWAAGTVRGLRARGGFEVGITWEDGRLCSATIRSTLGRTCRVRSGQTMSVKTSCGQPVAIERPDAVTVSFSTEPNGHYIISG</sequence>
<dbReference type="OrthoDB" id="9802600at2"/>
<dbReference type="PIRSF" id="PIRSF007663">
    <property type="entry name" value="UCP007663"/>
    <property type="match status" value="1"/>
</dbReference>
<dbReference type="InterPro" id="IPR016518">
    <property type="entry name" value="Alpha-L-fucosidase"/>
</dbReference>
<keyword evidence="5" id="KW-1185">Reference proteome</keyword>
<feature type="domain" description="Glycosyl hydrolase family 95 N-terminal" evidence="1">
    <location>
        <begin position="23"/>
        <end position="257"/>
    </location>
</feature>
<dbReference type="PANTHER" id="PTHR31084">
    <property type="entry name" value="ALPHA-L-FUCOSIDASE 2"/>
    <property type="match status" value="1"/>
</dbReference>
<dbReference type="PANTHER" id="PTHR31084:SF0">
    <property type="entry name" value="ALPHA-L-FUCOSIDASE 2"/>
    <property type="match status" value="1"/>
</dbReference>
<evidence type="ECO:0000313" key="5">
    <source>
        <dbReference type="Proteomes" id="UP000295636"/>
    </source>
</evidence>
<dbReference type="AlphaFoldDB" id="A0A4R5KAK3"/>
<dbReference type="Pfam" id="PF21307">
    <property type="entry name" value="Glyco_hydro_95_C"/>
    <property type="match status" value="1"/>
</dbReference>
<dbReference type="Pfam" id="PF14498">
    <property type="entry name" value="Glyco_hyd_65N_2"/>
    <property type="match status" value="1"/>
</dbReference>
<dbReference type="Proteomes" id="UP000295636">
    <property type="component" value="Unassembled WGS sequence"/>
</dbReference>
<dbReference type="InterPro" id="IPR027414">
    <property type="entry name" value="GH95_N_dom"/>
</dbReference>
<dbReference type="InterPro" id="IPR049053">
    <property type="entry name" value="AFCA-like_C"/>
</dbReference>
<organism evidence="4 5">
    <name type="scientific">Paenibacillus piri</name>
    <dbReference type="NCBI Taxonomy" id="2547395"/>
    <lineage>
        <taxon>Bacteria</taxon>
        <taxon>Bacillati</taxon>
        <taxon>Bacillota</taxon>
        <taxon>Bacilli</taxon>
        <taxon>Bacillales</taxon>
        <taxon>Paenibacillaceae</taxon>
        <taxon>Paenibacillus</taxon>
    </lineage>
</organism>
<feature type="domain" description="Alpha fucosidase A-like C-terminal" evidence="2">
    <location>
        <begin position="680"/>
        <end position="774"/>
    </location>
</feature>
<dbReference type="GO" id="GO:0005975">
    <property type="term" value="P:carbohydrate metabolic process"/>
    <property type="evidence" value="ECO:0007669"/>
    <property type="project" value="InterPro"/>
</dbReference>
<evidence type="ECO:0000259" key="3">
    <source>
        <dbReference type="Pfam" id="PF22124"/>
    </source>
</evidence>
<dbReference type="InterPro" id="IPR054363">
    <property type="entry name" value="GH95_cat"/>
</dbReference>
<reference evidence="4 5" key="1">
    <citation type="submission" date="2019-03" db="EMBL/GenBank/DDBJ databases">
        <title>This is whole genome sequence of Paenibacillus sp MS74 strain.</title>
        <authorList>
            <person name="Trinh H.N."/>
        </authorList>
    </citation>
    <scope>NUCLEOTIDE SEQUENCE [LARGE SCALE GENOMIC DNA]</scope>
    <source>
        <strain evidence="4 5">MS74</strain>
    </source>
</reference>
<keyword evidence="4" id="KW-0378">Hydrolase</keyword>
<dbReference type="GO" id="GO:0004560">
    <property type="term" value="F:alpha-L-fucosidase activity"/>
    <property type="evidence" value="ECO:0007669"/>
    <property type="project" value="InterPro"/>
</dbReference>
<dbReference type="Gene3D" id="1.50.10.10">
    <property type="match status" value="1"/>
</dbReference>
<dbReference type="EMBL" id="SMRT01000032">
    <property type="protein sequence ID" value="TDF90605.1"/>
    <property type="molecule type" value="Genomic_DNA"/>
</dbReference>
<comment type="caution">
    <text evidence="4">The sequence shown here is derived from an EMBL/GenBank/DDBJ whole genome shotgun (WGS) entry which is preliminary data.</text>
</comment>
<dbReference type="Pfam" id="PF22124">
    <property type="entry name" value="Glyco_hydro_95_cat"/>
    <property type="match status" value="1"/>
</dbReference>
<gene>
    <name evidence="4" type="ORF">E1757_33865</name>
</gene>
<feature type="domain" description="Glycosyl hydrolase family 95 catalytic" evidence="3">
    <location>
        <begin position="276"/>
        <end position="678"/>
    </location>
</feature>
<dbReference type="InterPro" id="IPR008928">
    <property type="entry name" value="6-hairpin_glycosidase_sf"/>
</dbReference>
<name>A0A4R5KAK3_9BACL</name>
<accession>A0A4R5KAK3</accession>
<evidence type="ECO:0000259" key="1">
    <source>
        <dbReference type="Pfam" id="PF14498"/>
    </source>
</evidence>
<evidence type="ECO:0000259" key="2">
    <source>
        <dbReference type="Pfam" id="PF21307"/>
    </source>
</evidence>
<proteinExistence type="predicted"/>